<evidence type="ECO:0000313" key="3">
    <source>
        <dbReference type="Proteomes" id="UP000019146"/>
    </source>
</evidence>
<reference evidence="2 3" key="1">
    <citation type="journal article" date="2014" name="Genome Announc.">
        <title>Draft Genome Sequence of the Haloacid-Degrading Burkholderia caribensis Strain MBA4.</title>
        <authorList>
            <person name="Pan Y."/>
            <person name="Kong K.F."/>
            <person name="Tsang J.S."/>
        </authorList>
    </citation>
    <scope>NUCLEOTIDE SEQUENCE [LARGE SCALE GENOMIC DNA]</scope>
    <source>
        <strain evidence="2 3">MBA4</strain>
    </source>
</reference>
<dbReference type="RefSeq" id="WP_035988388.1">
    <property type="nucleotide sequence ID" value="NZ_CP012747.1"/>
</dbReference>
<evidence type="ECO:0000313" key="2">
    <source>
        <dbReference type="EMBL" id="ALL66855.1"/>
    </source>
</evidence>
<gene>
    <name evidence="2" type="ORF">K788_0003086</name>
</gene>
<dbReference type="GO" id="GO:0004519">
    <property type="term" value="F:endonuclease activity"/>
    <property type="evidence" value="ECO:0007669"/>
    <property type="project" value="UniProtKB-KW"/>
</dbReference>
<organism evidence="2 3">
    <name type="scientific">Paraburkholderia caribensis MBA4</name>
    <dbReference type="NCBI Taxonomy" id="1323664"/>
    <lineage>
        <taxon>Bacteria</taxon>
        <taxon>Pseudomonadati</taxon>
        <taxon>Pseudomonadota</taxon>
        <taxon>Betaproteobacteria</taxon>
        <taxon>Burkholderiales</taxon>
        <taxon>Burkholderiaceae</taxon>
        <taxon>Paraburkholderia</taxon>
    </lineage>
</organism>
<dbReference type="KEGG" id="bcai:K788_0003086"/>
<evidence type="ECO:0000259" key="1">
    <source>
        <dbReference type="Pfam" id="PF13930"/>
    </source>
</evidence>
<feature type="domain" description="Type VII secretion system protein EssD-like" evidence="1">
    <location>
        <begin position="80"/>
        <end position="138"/>
    </location>
</feature>
<dbReference type="InterPro" id="IPR044927">
    <property type="entry name" value="Endonuclea_NS_2"/>
</dbReference>
<accession>A0A0P0RE48</accession>
<dbReference type="AlphaFoldDB" id="A0A0P0RE48"/>
<sequence>MIDYREPLNGILPRVSRENAPQCFRDKVGPLLVALWAHDYARGVPACELLETSDAGFSYLFDVATERLVAAWGLSRGKNHESRAVIATRMKGHPLGNSGRYHRGHAIAHTLGGRTDINLVPQLGKINSGPFRALERKAVSHPGALYFTYWRYGRGVSQVPVAVEQGLLCPGETVCTFELNTFEN</sequence>
<name>A0A0P0RE48_9BURK</name>
<dbReference type="EMBL" id="CP012747">
    <property type="protein sequence ID" value="ALL66855.1"/>
    <property type="molecule type" value="Genomic_DNA"/>
</dbReference>
<protein>
    <submittedName>
        <fullName evidence="2">DNA/RNA non-specific endonuclease</fullName>
    </submittedName>
</protein>
<dbReference type="Pfam" id="PF13930">
    <property type="entry name" value="Endonuclea_NS_2"/>
    <property type="match status" value="1"/>
</dbReference>
<proteinExistence type="predicted"/>
<dbReference type="GeneID" id="69970768"/>
<keyword evidence="2" id="KW-0255">Endonuclease</keyword>
<keyword evidence="2" id="KW-0378">Hydrolase</keyword>
<dbReference type="Proteomes" id="UP000019146">
    <property type="component" value="Chromosome 2"/>
</dbReference>
<keyword evidence="2" id="KW-0540">Nuclease</keyword>